<organism evidence="2 3">
    <name type="scientific">Paenibacillus auburnensis</name>
    <dbReference type="NCBI Taxonomy" id="2905649"/>
    <lineage>
        <taxon>Bacteria</taxon>
        <taxon>Bacillati</taxon>
        <taxon>Bacillota</taxon>
        <taxon>Bacilli</taxon>
        <taxon>Bacillales</taxon>
        <taxon>Paenibacillaceae</taxon>
        <taxon>Paenibacillus</taxon>
    </lineage>
</organism>
<sequence>MLICLRDYWNVDAVKDLLALCMMADGEVIGQEINSYNTEDSKELFGCFVDGELAGLAGIIRQSEQALEIRHLAVQTKWRGKGIGRGMITEISRTAGIETITAETDHEAVGFYRSAGFTVTSLGEKYPGVERFACILSVGAAAQSRM</sequence>
<dbReference type="Proteomes" id="UP000838324">
    <property type="component" value="Unassembled WGS sequence"/>
</dbReference>
<reference evidence="2" key="1">
    <citation type="submission" date="2022-01" db="EMBL/GenBank/DDBJ databases">
        <authorList>
            <person name="Criscuolo A."/>
        </authorList>
    </citation>
    <scope>NUCLEOTIDE SEQUENCE</scope>
    <source>
        <strain evidence="2">CIP111892</strain>
    </source>
</reference>
<evidence type="ECO:0000313" key="3">
    <source>
        <dbReference type="Proteomes" id="UP000838324"/>
    </source>
</evidence>
<keyword evidence="3" id="KW-1185">Reference proteome</keyword>
<dbReference type="CDD" id="cd04301">
    <property type="entry name" value="NAT_SF"/>
    <property type="match status" value="1"/>
</dbReference>
<proteinExistence type="predicted"/>
<accession>A0ABN8GY92</accession>
<feature type="domain" description="N-acetyltransferase" evidence="1">
    <location>
        <begin position="3"/>
        <end position="141"/>
    </location>
</feature>
<dbReference type="PROSITE" id="PS51186">
    <property type="entry name" value="GNAT"/>
    <property type="match status" value="1"/>
</dbReference>
<dbReference type="Pfam" id="PF13673">
    <property type="entry name" value="Acetyltransf_10"/>
    <property type="match status" value="1"/>
</dbReference>
<evidence type="ECO:0000313" key="2">
    <source>
        <dbReference type="EMBL" id="CAH1222053.1"/>
    </source>
</evidence>
<evidence type="ECO:0000259" key="1">
    <source>
        <dbReference type="PROSITE" id="PS51186"/>
    </source>
</evidence>
<gene>
    <name evidence="2" type="ORF">PAECIP111892_05097</name>
</gene>
<comment type="caution">
    <text evidence="2">The sequence shown here is derived from an EMBL/GenBank/DDBJ whole genome shotgun (WGS) entry which is preliminary data.</text>
</comment>
<protein>
    <recommendedName>
        <fullName evidence="1">N-acetyltransferase domain-containing protein</fullName>
    </recommendedName>
</protein>
<dbReference type="RefSeq" id="WP_236336964.1">
    <property type="nucleotide sequence ID" value="NZ_CAKMMG010000011.1"/>
</dbReference>
<dbReference type="Gene3D" id="3.40.630.30">
    <property type="match status" value="1"/>
</dbReference>
<name>A0ABN8GY92_9BACL</name>
<dbReference type="SUPFAM" id="SSF55729">
    <property type="entry name" value="Acyl-CoA N-acyltransferases (Nat)"/>
    <property type="match status" value="1"/>
</dbReference>
<dbReference type="InterPro" id="IPR016181">
    <property type="entry name" value="Acyl_CoA_acyltransferase"/>
</dbReference>
<dbReference type="InterPro" id="IPR000182">
    <property type="entry name" value="GNAT_dom"/>
</dbReference>
<dbReference type="EMBL" id="CAKMMG010000011">
    <property type="protein sequence ID" value="CAH1222053.1"/>
    <property type="molecule type" value="Genomic_DNA"/>
</dbReference>